<reference evidence="18" key="2">
    <citation type="journal article" date="2014" name="ISME J.">
        <title>Microbial stratification in low pH oxic and suboxic macroscopic growths along an acid mine drainage.</title>
        <authorList>
            <person name="Mendez-Garcia C."/>
            <person name="Mesa V."/>
            <person name="Sprenger R.R."/>
            <person name="Richter M."/>
            <person name="Diez M.S."/>
            <person name="Solano J."/>
            <person name="Bargiela R."/>
            <person name="Golyshina O.V."/>
            <person name="Manteca A."/>
            <person name="Ramos J.L."/>
            <person name="Gallego J.R."/>
            <person name="Llorente I."/>
            <person name="Martins Dos Santos V.A."/>
            <person name="Jensen O.N."/>
            <person name="Pelaez A.I."/>
            <person name="Sanchez J."/>
            <person name="Ferrer M."/>
        </authorList>
    </citation>
    <scope>NUCLEOTIDE SEQUENCE</scope>
</reference>
<evidence type="ECO:0000256" key="9">
    <source>
        <dbReference type="ARBA" id="ARBA00022827"/>
    </source>
</evidence>
<comment type="pathway">
    <text evidence="4">Cell wall biogenesis; peptidoglycan biosynthesis.</text>
</comment>
<dbReference type="InterPro" id="IPR016169">
    <property type="entry name" value="FAD-bd_PCMH_sub2"/>
</dbReference>
<comment type="function">
    <text evidence="2">Cell wall formation.</text>
</comment>
<keyword evidence="13" id="KW-0560">Oxidoreductase</keyword>
<evidence type="ECO:0000256" key="7">
    <source>
        <dbReference type="ARBA" id="ARBA00022618"/>
    </source>
</evidence>
<keyword evidence="10" id="KW-0521">NADP</keyword>
<dbReference type="GO" id="GO:0071555">
    <property type="term" value="P:cell wall organization"/>
    <property type="evidence" value="ECO:0007669"/>
    <property type="project" value="UniProtKB-KW"/>
</dbReference>
<evidence type="ECO:0000256" key="11">
    <source>
        <dbReference type="ARBA" id="ARBA00022960"/>
    </source>
</evidence>
<dbReference type="PANTHER" id="PTHR21071:SF4">
    <property type="entry name" value="UDP-N-ACETYLENOLPYRUVOYLGLUCOSAMINE REDUCTASE"/>
    <property type="match status" value="1"/>
</dbReference>
<keyword evidence="15" id="KW-0961">Cell wall biogenesis/degradation</keyword>
<feature type="non-terminal residue" evidence="18">
    <location>
        <position position="164"/>
    </location>
</feature>
<gene>
    <name evidence="18" type="ORF">B1B_16410</name>
</gene>
<feature type="non-terminal residue" evidence="18">
    <location>
        <position position="1"/>
    </location>
</feature>
<dbReference type="GO" id="GO:0005829">
    <property type="term" value="C:cytosol"/>
    <property type="evidence" value="ECO:0007669"/>
    <property type="project" value="TreeGrafter"/>
</dbReference>
<evidence type="ECO:0000256" key="10">
    <source>
        <dbReference type="ARBA" id="ARBA00022857"/>
    </source>
</evidence>
<name>T0YMR8_9ZZZZ</name>
<evidence type="ECO:0000256" key="12">
    <source>
        <dbReference type="ARBA" id="ARBA00022984"/>
    </source>
</evidence>
<dbReference type="SUPFAM" id="SSF56176">
    <property type="entry name" value="FAD-binding/transporter-associated domain-like"/>
    <property type="match status" value="1"/>
</dbReference>
<comment type="catalytic activity">
    <reaction evidence="16">
        <text>UDP-N-acetyl-alpha-D-muramate + NADP(+) = UDP-N-acetyl-3-O-(1-carboxyvinyl)-alpha-D-glucosamine + NADPH + H(+)</text>
        <dbReference type="Rhea" id="RHEA:12248"/>
        <dbReference type="ChEBI" id="CHEBI:15378"/>
        <dbReference type="ChEBI" id="CHEBI:57783"/>
        <dbReference type="ChEBI" id="CHEBI:58349"/>
        <dbReference type="ChEBI" id="CHEBI:68483"/>
        <dbReference type="ChEBI" id="CHEBI:70757"/>
        <dbReference type="EC" id="1.3.1.98"/>
    </reaction>
</comment>
<keyword evidence="11" id="KW-0133">Cell shape</keyword>
<evidence type="ECO:0000256" key="15">
    <source>
        <dbReference type="ARBA" id="ARBA00023316"/>
    </source>
</evidence>
<comment type="cofactor">
    <cofactor evidence="1">
        <name>FAD</name>
        <dbReference type="ChEBI" id="CHEBI:57692"/>
    </cofactor>
</comment>
<evidence type="ECO:0000256" key="4">
    <source>
        <dbReference type="ARBA" id="ARBA00004752"/>
    </source>
</evidence>
<evidence type="ECO:0000256" key="14">
    <source>
        <dbReference type="ARBA" id="ARBA00023306"/>
    </source>
</evidence>
<keyword evidence="12" id="KW-0573">Peptidoglycan synthesis</keyword>
<protein>
    <recommendedName>
        <fullName evidence="5">UDP-N-acetylmuramate dehydrogenase</fullName>
        <ecNumber evidence="5">1.3.1.98</ecNumber>
    </recommendedName>
</protein>
<evidence type="ECO:0000256" key="6">
    <source>
        <dbReference type="ARBA" id="ARBA00022490"/>
    </source>
</evidence>
<accession>T0YMR8</accession>
<dbReference type="InterPro" id="IPR003170">
    <property type="entry name" value="MurB"/>
</dbReference>
<dbReference type="PANTHER" id="PTHR21071">
    <property type="entry name" value="UDP-N-ACETYLENOLPYRUVOYLGLUCOSAMINE REDUCTASE"/>
    <property type="match status" value="1"/>
</dbReference>
<dbReference type="GO" id="GO:0051301">
    <property type="term" value="P:cell division"/>
    <property type="evidence" value="ECO:0007669"/>
    <property type="project" value="UniProtKB-KW"/>
</dbReference>
<dbReference type="InterPro" id="IPR011601">
    <property type="entry name" value="MurB_C"/>
</dbReference>
<dbReference type="EMBL" id="AUZY01010913">
    <property type="protein sequence ID" value="EQD36751.1"/>
    <property type="molecule type" value="Genomic_DNA"/>
</dbReference>
<dbReference type="Gene3D" id="3.30.465.10">
    <property type="match status" value="1"/>
</dbReference>
<evidence type="ECO:0000259" key="17">
    <source>
        <dbReference type="Pfam" id="PF02873"/>
    </source>
</evidence>
<sequence length="164" mass="17637">RIARQCIKWGLGPAAFFAGIPGTLGGALAMNAGAFGEETWRRVIELETIDRRGREHKRPASEYRVGYRRVETPAPDEWFLAATLRFEKGPAASEAAVRELLERRRATQPIGEWSCGSVFTNPPGDHAARLIEASGLKGVAVGGASVSSKHANFIINHGAASAND</sequence>
<evidence type="ECO:0000256" key="1">
    <source>
        <dbReference type="ARBA" id="ARBA00001974"/>
    </source>
</evidence>
<keyword evidence="6" id="KW-0963">Cytoplasm</keyword>
<keyword evidence="14" id="KW-0131">Cell cycle</keyword>
<evidence type="ECO:0000256" key="3">
    <source>
        <dbReference type="ARBA" id="ARBA00004496"/>
    </source>
</evidence>
<dbReference type="GO" id="GO:0050660">
    <property type="term" value="F:flavin adenine dinucleotide binding"/>
    <property type="evidence" value="ECO:0007669"/>
    <property type="project" value="InterPro"/>
</dbReference>
<dbReference type="UniPathway" id="UPA00219"/>
<dbReference type="GO" id="GO:0009252">
    <property type="term" value="P:peptidoglycan biosynthetic process"/>
    <property type="evidence" value="ECO:0007669"/>
    <property type="project" value="UniProtKB-UniPathway"/>
</dbReference>
<dbReference type="AlphaFoldDB" id="T0YMR8"/>
<organism evidence="18">
    <name type="scientific">mine drainage metagenome</name>
    <dbReference type="NCBI Taxonomy" id="410659"/>
    <lineage>
        <taxon>unclassified sequences</taxon>
        <taxon>metagenomes</taxon>
        <taxon>ecological metagenomes</taxon>
    </lineage>
</organism>
<dbReference type="GO" id="GO:0008762">
    <property type="term" value="F:UDP-N-acetylmuramate dehydrogenase activity"/>
    <property type="evidence" value="ECO:0007669"/>
    <property type="project" value="UniProtKB-EC"/>
</dbReference>
<dbReference type="InterPro" id="IPR036318">
    <property type="entry name" value="FAD-bd_PCMH-like_sf"/>
</dbReference>
<keyword evidence="8" id="KW-0285">Flavoprotein</keyword>
<evidence type="ECO:0000256" key="5">
    <source>
        <dbReference type="ARBA" id="ARBA00012518"/>
    </source>
</evidence>
<dbReference type="EC" id="1.3.1.98" evidence="5"/>
<reference evidence="18" key="1">
    <citation type="submission" date="2013-08" db="EMBL/GenBank/DDBJ databases">
        <authorList>
            <person name="Mendez C."/>
            <person name="Richter M."/>
            <person name="Ferrer M."/>
            <person name="Sanchez J."/>
        </authorList>
    </citation>
    <scope>NUCLEOTIDE SEQUENCE</scope>
</reference>
<keyword evidence="9" id="KW-0274">FAD</keyword>
<evidence type="ECO:0000256" key="8">
    <source>
        <dbReference type="ARBA" id="ARBA00022630"/>
    </source>
</evidence>
<evidence type="ECO:0000256" key="16">
    <source>
        <dbReference type="ARBA" id="ARBA00048914"/>
    </source>
</evidence>
<dbReference type="Pfam" id="PF02873">
    <property type="entry name" value="MurB_C"/>
    <property type="match status" value="1"/>
</dbReference>
<dbReference type="HAMAP" id="MF_00037">
    <property type="entry name" value="MurB"/>
    <property type="match status" value="1"/>
</dbReference>
<dbReference type="SUPFAM" id="SSF56194">
    <property type="entry name" value="Uridine diphospho-N-Acetylenolpyruvylglucosamine reductase, MurB, C-terminal domain"/>
    <property type="match status" value="1"/>
</dbReference>
<feature type="domain" description="UDP-N-acetylenolpyruvoylglucosamine reductase C-terminal" evidence="17">
    <location>
        <begin position="95"/>
        <end position="164"/>
    </location>
</feature>
<proteinExistence type="inferred from homology"/>
<evidence type="ECO:0000256" key="2">
    <source>
        <dbReference type="ARBA" id="ARBA00003921"/>
    </source>
</evidence>
<dbReference type="GO" id="GO:0008360">
    <property type="term" value="P:regulation of cell shape"/>
    <property type="evidence" value="ECO:0007669"/>
    <property type="project" value="UniProtKB-KW"/>
</dbReference>
<dbReference type="Gene3D" id="3.90.78.10">
    <property type="entry name" value="UDP-N-acetylenolpyruvoylglucosamine reductase, C-terminal domain"/>
    <property type="match status" value="1"/>
</dbReference>
<comment type="subcellular location">
    <subcellularLocation>
        <location evidence="3">Cytoplasm</location>
    </subcellularLocation>
</comment>
<comment type="caution">
    <text evidence="18">The sequence shown here is derived from an EMBL/GenBank/DDBJ whole genome shotgun (WGS) entry which is preliminary data.</text>
</comment>
<evidence type="ECO:0000313" key="18">
    <source>
        <dbReference type="EMBL" id="EQD36751.1"/>
    </source>
</evidence>
<dbReference type="InterPro" id="IPR036635">
    <property type="entry name" value="MurB_C_sf"/>
</dbReference>
<evidence type="ECO:0000256" key="13">
    <source>
        <dbReference type="ARBA" id="ARBA00023002"/>
    </source>
</evidence>
<keyword evidence="7" id="KW-0132">Cell division</keyword>